<evidence type="ECO:0000313" key="2">
    <source>
        <dbReference type="EMBL" id="BAQ67191.1"/>
    </source>
</evidence>
<name>A0A0D6AWV6_RHOSU</name>
<organism evidence="2 3">
    <name type="scientific">Rhodovulum sulfidophilum</name>
    <name type="common">Rhodobacter sulfidophilus</name>
    <dbReference type="NCBI Taxonomy" id="35806"/>
    <lineage>
        <taxon>Bacteria</taxon>
        <taxon>Pseudomonadati</taxon>
        <taxon>Pseudomonadota</taxon>
        <taxon>Alphaproteobacteria</taxon>
        <taxon>Rhodobacterales</taxon>
        <taxon>Paracoccaceae</taxon>
        <taxon>Rhodovulum</taxon>
    </lineage>
</organism>
<dbReference type="EMBL" id="AP014800">
    <property type="protein sequence ID" value="BAQ67191.1"/>
    <property type="molecule type" value="Genomic_DNA"/>
</dbReference>
<protein>
    <submittedName>
        <fullName evidence="2">Shwachman-Bodian-diamond protein-like protein</fullName>
    </submittedName>
</protein>
<keyword evidence="1" id="KW-1133">Transmembrane helix</keyword>
<dbReference type="AlphaFoldDB" id="A0A0D6AWV6"/>
<keyword evidence="1" id="KW-0472">Membrane</keyword>
<dbReference type="PATRIC" id="fig|35806.4.peg.20"/>
<evidence type="ECO:0000313" key="3">
    <source>
        <dbReference type="Proteomes" id="UP000064912"/>
    </source>
</evidence>
<accession>A0A0D6AWV6</accession>
<dbReference type="KEGG" id="rsu:NHU_00019"/>
<dbReference type="Proteomes" id="UP000064912">
    <property type="component" value="Chromosome"/>
</dbReference>
<keyword evidence="1" id="KW-0812">Transmembrane</keyword>
<gene>
    <name evidence="2" type="ORF">NHU_00019</name>
</gene>
<evidence type="ECO:0000256" key="1">
    <source>
        <dbReference type="SAM" id="Phobius"/>
    </source>
</evidence>
<feature type="transmembrane region" description="Helical" evidence="1">
    <location>
        <begin position="59"/>
        <end position="79"/>
    </location>
</feature>
<reference evidence="2 3" key="1">
    <citation type="submission" date="2015-02" db="EMBL/GenBank/DDBJ databases">
        <title>Genome sequene of Rhodovulum sulfidophilum DSM 2351.</title>
        <authorList>
            <person name="Nagao N."/>
        </authorList>
    </citation>
    <scope>NUCLEOTIDE SEQUENCE [LARGE SCALE GENOMIC DNA]</scope>
    <source>
        <strain evidence="2 3">DSM 2351</strain>
    </source>
</reference>
<proteinExistence type="predicted"/>
<sequence>MERFPAPRTAPDLPLSLLGLAAWIRLSGAPKAQAPGSPIVDTQHIGIRTSRPSSVRTRWQLVGGGVISHGSLVIWGVLFGSLNLRKPDFAAQTGNTLA</sequence>